<dbReference type="Proteomes" id="UP000523821">
    <property type="component" value="Unassembled WGS sequence"/>
</dbReference>
<evidence type="ECO:0000256" key="3">
    <source>
        <dbReference type="ARBA" id="ARBA00022630"/>
    </source>
</evidence>
<accession>A0A7W9FM03</accession>
<feature type="compositionally biased region" description="Basic and acidic residues" evidence="6">
    <location>
        <begin position="1"/>
        <end position="10"/>
    </location>
</feature>
<dbReference type="SUPFAM" id="SSF51905">
    <property type="entry name" value="FAD/NAD(P)-binding domain"/>
    <property type="match status" value="1"/>
</dbReference>
<keyword evidence="5" id="KW-0560">Oxidoreductase</keyword>
<feature type="domain" description="Glucose-methanol-choline oxidoreductase C-terminal" evidence="7">
    <location>
        <begin position="440"/>
        <end position="564"/>
    </location>
</feature>
<evidence type="ECO:0000256" key="2">
    <source>
        <dbReference type="ARBA" id="ARBA00010790"/>
    </source>
</evidence>
<evidence type="ECO:0000313" key="9">
    <source>
        <dbReference type="Proteomes" id="UP000523821"/>
    </source>
</evidence>
<keyword evidence="9" id="KW-1185">Reference proteome</keyword>
<gene>
    <name evidence="8" type="ORF">GGQ63_002201</name>
</gene>
<evidence type="ECO:0000256" key="4">
    <source>
        <dbReference type="ARBA" id="ARBA00022827"/>
    </source>
</evidence>
<sequence>MGRYRADRIGHGFPVPGPQSPSSGTVMDEIFFLDEPAWQAARTAGDYDLVVIGSGFCGYAVAQRALARDPRTRILMLERGGYFLPEHFQNLPGPFADTLSSQTETFPWTLSRVTAEGRAGGYLRWQHGMVPFFGGRSILWSAWCPRPSAAEMTGWPQAVIDAATRGFGAAEALLRVQSADRIDPELPGEETGRLGRPVYGALQRRLQTLLQAAPAEVPGVYRAEPAPLASNAKVSDRIDFQKFSTPGEILTLVEAQARLKAAGLGASLDIAASCIVETIVAQDGVATALTTSRGPVTLGGAKLVLALGALPAATLVRTAFDTPEIGRRYCAHFTSTITARVPKAAFEGAEPIDGLQLGAAYVAGTAGGYDRQYHMQISALSDPAPLLNSGTALRYMPDVLTTASRRQLESARGYVVLPCATLGEMEAGGAATWFRANPADPDPTTNALLQLVESPADRETWDAMDAATFATLETVLSPGGPADVEYWHGDADTGVWRPERPPPALYRNDATVHDGSTLYLGEAADAPVDLDYRLRGSANVYVTGAALWPRAGSWNPTLTMVALAIDLADRLVPAAPR</sequence>
<organism evidence="8 9">
    <name type="scientific">Prosthecomicrobium pneumaticum</name>
    <dbReference type="NCBI Taxonomy" id="81895"/>
    <lineage>
        <taxon>Bacteria</taxon>
        <taxon>Pseudomonadati</taxon>
        <taxon>Pseudomonadota</taxon>
        <taxon>Alphaproteobacteria</taxon>
        <taxon>Hyphomicrobiales</taxon>
        <taxon>Kaistiaceae</taxon>
        <taxon>Prosthecomicrobium</taxon>
    </lineage>
</organism>
<dbReference type="RefSeq" id="WP_210308469.1">
    <property type="nucleotide sequence ID" value="NZ_JACHOO010000004.1"/>
</dbReference>
<comment type="cofactor">
    <cofactor evidence="1">
        <name>FAD</name>
        <dbReference type="ChEBI" id="CHEBI:57692"/>
    </cofactor>
</comment>
<keyword evidence="3" id="KW-0285">Flavoprotein</keyword>
<dbReference type="PANTHER" id="PTHR42784:SF1">
    <property type="entry name" value="PYRANOSE 2-OXIDASE"/>
    <property type="match status" value="1"/>
</dbReference>
<evidence type="ECO:0000256" key="1">
    <source>
        <dbReference type="ARBA" id="ARBA00001974"/>
    </source>
</evidence>
<evidence type="ECO:0000313" key="8">
    <source>
        <dbReference type="EMBL" id="MBB5753135.1"/>
    </source>
</evidence>
<comment type="caution">
    <text evidence="8">The sequence shown here is derived from an EMBL/GenBank/DDBJ whole genome shotgun (WGS) entry which is preliminary data.</text>
</comment>
<evidence type="ECO:0000256" key="6">
    <source>
        <dbReference type="SAM" id="MobiDB-lite"/>
    </source>
</evidence>
<keyword evidence="4" id="KW-0274">FAD</keyword>
<proteinExistence type="inferred from homology"/>
<dbReference type="PANTHER" id="PTHR42784">
    <property type="entry name" value="PYRANOSE 2-OXIDASE"/>
    <property type="match status" value="1"/>
</dbReference>
<dbReference type="InterPro" id="IPR036188">
    <property type="entry name" value="FAD/NAD-bd_sf"/>
</dbReference>
<dbReference type="AlphaFoldDB" id="A0A7W9FM03"/>
<reference evidence="8 9" key="1">
    <citation type="submission" date="2020-08" db="EMBL/GenBank/DDBJ databases">
        <title>Genomic Encyclopedia of Type Strains, Phase IV (KMG-IV): sequencing the most valuable type-strain genomes for metagenomic binning, comparative biology and taxonomic classification.</title>
        <authorList>
            <person name="Goeker M."/>
        </authorList>
    </citation>
    <scope>NUCLEOTIDE SEQUENCE [LARGE SCALE GENOMIC DNA]</scope>
    <source>
        <strain evidence="8 9">DSM 16268</strain>
    </source>
</reference>
<dbReference type="InterPro" id="IPR007867">
    <property type="entry name" value="GMC_OxRtase_C"/>
</dbReference>
<protein>
    <recommendedName>
        <fullName evidence="7">Glucose-methanol-choline oxidoreductase C-terminal domain-containing protein</fullName>
    </recommendedName>
</protein>
<feature type="region of interest" description="Disordered" evidence="6">
    <location>
        <begin position="1"/>
        <end position="20"/>
    </location>
</feature>
<name>A0A7W9FM03_9HYPH</name>
<dbReference type="Pfam" id="PF05199">
    <property type="entry name" value="GMC_oxred_C"/>
    <property type="match status" value="1"/>
</dbReference>
<dbReference type="GO" id="GO:0016614">
    <property type="term" value="F:oxidoreductase activity, acting on CH-OH group of donors"/>
    <property type="evidence" value="ECO:0007669"/>
    <property type="project" value="InterPro"/>
</dbReference>
<evidence type="ECO:0000256" key="5">
    <source>
        <dbReference type="ARBA" id="ARBA00023002"/>
    </source>
</evidence>
<dbReference type="Gene3D" id="3.50.50.60">
    <property type="entry name" value="FAD/NAD(P)-binding domain"/>
    <property type="match status" value="1"/>
</dbReference>
<dbReference type="InterPro" id="IPR051473">
    <property type="entry name" value="P2Ox-like"/>
</dbReference>
<dbReference type="EMBL" id="JACHOO010000004">
    <property type="protein sequence ID" value="MBB5753135.1"/>
    <property type="molecule type" value="Genomic_DNA"/>
</dbReference>
<comment type="similarity">
    <text evidence="2">Belongs to the GMC oxidoreductase family.</text>
</comment>
<evidence type="ECO:0000259" key="7">
    <source>
        <dbReference type="Pfam" id="PF05199"/>
    </source>
</evidence>